<organism evidence="2 3">
    <name type="scientific">Xylaria flabelliformis</name>
    <dbReference type="NCBI Taxonomy" id="2512241"/>
    <lineage>
        <taxon>Eukaryota</taxon>
        <taxon>Fungi</taxon>
        <taxon>Dikarya</taxon>
        <taxon>Ascomycota</taxon>
        <taxon>Pezizomycotina</taxon>
        <taxon>Sordariomycetes</taxon>
        <taxon>Xylariomycetidae</taxon>
        <taxon>Xylariales</taxon>
        <taxon>Xylariaceae</taxon>
        <taxon>Xylaria</taxon>
    </lineage>
</organism>
<dbReference type="Proteomes" id="UP000319160">
    <property type="component" value="Unassembled WGS sequence"/>
</dbReference>
<keyword evidence="3" id="KW-1185">Reference proteome</keyword>
<accession>A0A553I8M8</accession>
<comment type="caution">
    <text evidence="2">The sequence shown here is derived from an EMBL/GenBank/DDBJ whole genome shotgun (WGS) entry which is preliminary data.</text>
</comment>
<name>A0A553I8M8_9PEZI</name>
<evidence type="ECO:0000256" key="1">
    <source>
        <dbReference type="SAM" id="MobiDB-lite"/>
    </source>
</evidence>
<proteinExistence type="predicted"/>
<evidence type="ECO:0000313" key="3">
    <source>
        <dbReference type="Proteomes" id="UP000319160"/>
    </source>
</evidence>
<feature type="region of interest" description="Disordered" evidence="1">
    <location>
        <begin position="1"/>
        <end position="115"/>
    </location>
</feature>
<sequence length="375" mass="38767">MGSTKETQQEDTNNAPEHGDAAPPSYDDTWQGSSQAAAAATDSKRSHSGPQNAAEPRPTVDSPFNFPPAYTASASLPSGSSSGSAGPSTSGKGGQEYSTLPEVVTPSGVSSSSSSSIPTPCVLVAIPQIAPQPTSPFLSAYSTGVLLRKGISSETFTSFLSTLSAFLSATVSERALAHAADVGRNINNIPKKFSKDTIAHVKGVGQHIGESAKKGNFIAAGIGAIGGAVTIPVAAALRIVDATVHQLPVAVGGGLSKKPLSPRERADAYVAVAQKDWFSARGLTIRLCNTTELLLLNAQHRGSESMNGNDAAVKELVNLVHRTWERGPEGQLQALQSEFGFAPLEITGGHPSRDKPLDIGTSTLWLVLIDAPSPA</sequence>
<dbReference type="EMBL" id="VFLP01000010">
    <property type="protein sequence ID" value="TRX96553.1"/>
    <property type="molecule type" value="Genomic_DNA"/>
</dbReference>
<protein>
    <submittedName>
        <fullName evidence="2">Uncharacterized protein</fullName>
    </submittedName>
</protein>
<gene>
    <name evidence="2" type="ORF">FHL15_002455</name>
</gene>
<dbReference type="STRING" id="2512241.A0A553I8M8"/>
<reference evidence="3" key="1">
    <citation type="submission" date="2019-06" db="EMBL/GenBank/DDBJ databases">
        <title>Draft genome sequence of the griseofulvin-producing fungus Xylaria cubensis strain G536.</title>
        <authorList>
            <person name="Mead M.E."/>
            <person name="Raja H.A."/>
            <person name="Steenwyk J.L."/>
            <person name="Knowles S.L."/>
            <person name="Oberlies N.H."/>
            <person name="Rokas A."/>
        </authorList>
    </citation>
    <scope>NUCLEOTIDE SEQUENCE [LARGE SCALE GENOMIC DNA]</scope>
    <source>
        <strain evidence="3">G536</strain>
    </source>
</reference>
<dbReference type="AlphaFoldDB" id="A0A553I8M8"/>
<feature type="compositionally biased region" description="Low complexity" evidence="1">
    <location>
        <begin position="71"/>
        <end position="90"/>
    </location>
</feature>
<dbReference type="OrthoDB" id="37659at2759"/>
<evidence type="ECO:0000313" key="2">
    <source>
        <dbReference type="EMBL" id="TRX96553.1"/>
    </source>
</evidence>
<feature type="compositionally biased region" description="Polar residues" evidence="1">
    <location>
        <begin position="1"/>
        <end position="15"/>
    </location>
</feature>